<proteinExistence type="predicted"/>
<keyword evidence="2" id="KW-0964">Secreted</keyword>
<dbReference type="GO" id="GO:0005615">
    <property type="term" value="C:extracellular space"/>
    <property type="evidence" value="ECO:0007669"/>
    <property type="project" value="TreeGrafter"/>
</dbReference>
<name>A0A1X7SNL2_AMPQE</name>
<dbReference type="AlphaFoldDB" id="A0A1X7SNL2"/>
<comment type="subcellular location">
    <subcellularLocation>
        <location evidence="1">Secreted</location>
    </subcellularLocation>
</comment>
<reference evidence="4" key="1">
    <citation type="submission" date="2017-05" db="UniProtKB">
        <authorList>
            <consortium name="EnsemblMetazoa"/>
        </authorList>
    </citation>
    <scope>IDENTIFICATION</scope>
</reference>
<organism evidence="4">
    <name type="scientific">Amphimedon queenslandica</name>
    <name type="common">Sponge</name>
    <dbReference type="NCBI Taxonomy" id="400682"/>
    <lineage>
        <taxon>Eukaryota</taxon>
        <taxon>Metazoa</taxon>
        <taxon>Porifera</taxon>
        <taxon>Demospongiae</taxon>
        <taxon>Heteroscleromorpha</taxon>
        <taxon>Haplosclerida</taxon>
        <taxon>Niphatidae</taxon>
        <taxon>Amphimedon</taxon>
    </lineage>
</organism>
<dbReference type="PANTHER" id="PTHR24019">
    <property type="entry name" value="ADIPOLIN"/>
    <property type="match status" value="1"/>
</dbReference>
<dbReference type="STRING" id="400682.A0A1X7SNL2"/>
<dbReference type="PANTHER" id="PTHR24019:SF5">
    <property type="entry name" value="ADIPOLIN"/>
    <property type="match status" value="1"/>
</dbReference>
<evidence type="ECO:0000256" key="1">
    <source>
        <dbReference type="ARBA" id="ARBA00004613"/>
    </source>
</evidence>
<keyword evidence="3" id="KW-0732">Signal</keyword>
<sequence>MDINAGKLLLTFNEPVLSDSVNVSQLTIQSVSNGSEPGAFTLTLTGGTAGSDSTVMEITLTQDDLDFLKANNKLATNSTNTYVSFTDKFITDTAHETDENMVVAEPLTMGFPVTEFINDSTAPTLVEYQFTLNFDQIILKFDEPMLTSSLTDLTLFSFQNNRTGPTITVNLTGGDVVTQSNGVKQITIMLLDSDVTTLKLNNLIGSSASNTFLTIEAGAIEDMNNFPLGSVGPVEPSALVPDSSRPTLRNFSLDMDNGRLNLTFDDVMDVTMFDSSAFRIQHRQRKEGDIHYTLQSSTTSSSDSYEITVSFSDQDFFGIKKLSALARNVSTSWLTMQAFAIDDVDGIDVIAVTDGKALQARAYVTDDTPPSLTSFSLDLDEGQLRLTFNDFIDETSLLITSLSITNNGSTDDTLDPSADGIVTRSDDGKTAILTLPDSDLNVIKNLTALGTNVNNTYLVLTSGAIEDLFANVLTSGGTFKAADVIADNTSIELTDFIIDLNTGNLTLIFSETYNSSTFNITAITIQGLHDATAREDS</sequence>
<protein>
    <submittedName>
        <fullName evidence="4">Uncharacterized protein</fullName>
    </submittedName>
</protein>
<dbReference type="EnsemblMetazoa" id="Aqu2.1.03675_001">
    <property type="protein sequence ID" value="Aqu2.1.03675_001"/>
    <property type="gene ID" value="Aqu2.1.03675"/>
</dbReference>
<dbReference type="GO" id="GO:0005179">
    <property type="term" value="F:hormone activity"/>
    <property type="evidence" value="ECO:0007669"/>
    <property type="project" value="TreeGrafter"/>
</dbReference>
<accession>A0A1X7SNL2</accession>
<evidence type="ECO:0000256" key="2">
    <source>
        <dbReference type="ARBA" id="ARBA00022525"/>
    </source>
</evidence>
<dbReference type="InParanoid" id="A0A1X7SNL2"/>
<evidence type="ECO:0000313" key="4">
    <source>
        <dbReference type="EnsemblMetazoa" id="Aqu2.1.03675_001"/>
    </source>
</evidence>
<evidence type="ECO:0000256" key="3">
    <source>
        <dbReference type="ARBA" id="ARBA00022729"/>
    </source>
</evidence>
<dbReference type="InterPro" id="IPR052136">
    <property type="entry name" value="Adipolin/Erythroferrone-rel"/>
</dbReference>